<organism evidence="3 4">
    <name type="scientific">Terriglobus roseus</name>
    <dbReference type="NCBI Taxonomy" id="392734"/>
    <lineage>
        <taxon>Bacteria</taxon>
        <taxon>Pseudomonadati</taxon>
        <taxon>Acidobacteriota</taxon>
        <taxon>Terriglobia</taxon>
        <taxon>Terriglobales</taxon>
        <taxon>Acidobacteriaceae</taxon>
        <taxon>Terriglobus</taxon>
    </lineage>
</organism>
<dbReference type="Proteomes" id="UP000182409">
    <property type="component" value="Unassembled WGS sequence"/>
</dbReference>
<dbReference type="Pfam" id="PF01266">
    <property type="entry name" value="DAO"/>
    <property type="match status" value="1"/>
</dbReference>
<dbReference type="SUPFAM" id="SSF54373">
    <property type="entry name" value="FAD-linked reductases, C-terminal domain"/>
    <property type="match status" value="1"/>
</dbReference>
<dbReference type="EMBL" id="FNSD01000001">
    <property type="protein sequence ID" value="SEC26653.1"/>
    <property type="molecule type" value="Genomic_DNA"/>
</dbReference>
<reference evidence="3 4" key="1">
    <citation type="submission" date="2016-10" db="EMBL/GenBank/DDBJ databases">
        <authorList>
            <person name="de Groot N.N."/>
        </authorList>
    </citation>
    <scope>NUCLEOTIDE SEQUENCE [LARGE SCALE GENOMIC DNA]</scope>
    <source>
        <strain evidence="3 4">AB35.6</strain>
    </source>
</reference>
<sequence>MHSPDVVIAGAGITGLTCALELQECGLQVVVVERGSAGREASWAAAGMLAAHDPSNPRQLSPMADLSVALYPALLDRIETLTGLRVPFETHWTLEAAAGWRHHCAMLPALQGAGYRRLPETSVDPRKLVPALRAAATAAGVVVIENSPVRAAYQSGASINVRVPDGTIHAGTFLDCSGAWSAAVSPAKGQMLRVHAPGALASGTVGNVVIRTKGVYLVPRLDGSVVVGATVEDAQFDRSVYEPDLRHLRAEAADLLPALANAPELASWAGLRPDTPDHLPILGQTDARAFVAAGHFRNGILLAPATAHLMMQLMLGMETSVELTAFRPDRFDTVVS</sequence>
<protein>
    <submittedName>
        <fullName evidence="3">Glycine oxidase</fullName>
    </submittedName>
</protein>
<evidence type="ECO:0000256" key="1">
    <source>
        <dbReference type="ARBA" id="ARBA00023002"/>
    </source>
</evidence>
<dbReference type="GO" id="GO:0016491">
    <property type="term" value="F:oxidoreductase activity"/>
    <property type="evidence" value="ECO:0007669"/>
    <property type="project" value="UniProtKB-KW"/>
</dbReference>
<dbReference type="AlphaFoldDB" id="A0A1H4R459"/>
<dbReference type="InterPro" id="IPR006076">
    <property type="entry name" value="FAD-dep_OxRdtase"/>
</dbReference>
<gene>
    <name evidence="3" type="ORF">SAMN05443244_3048</name>
</gene>
<dbReference type="GO" id="GO:0005737">
    <property type="term" value="C:cytoplasm"/>
    <property type="evidence" value="ECO:0007669"/>
    <property type="project" value="TreeGrafter"/>
</dbReference>
<dbReference type="InterPro" id="IPR036188">
    <property type="entry name" value="FAD/NAD-bd_sf"/>
</dbReference>
<evidence type="ECO:0000259" key="2">
    <source>
        <dbReference type="Pfam" id="PF01266"/>
    </source>
</evidence>
<dbReference type="RefSeq" id="WP_074654786.1">
    <property type="nucleotide sequence ID" value="NZ_FNSD01000001.1"/>
</dbReference>
<name>A0A1H4R459_9BACT</name>
<dbReference type="PANTHER" id="PTHR13847:SF289">
    <property type="entry name" value="GLYCINE OXIDASE"/>
    <property type="match status" value="1"/>
</dbReference>
<evidence type="ECO:0000313" key="3">
    <source>
        <dbReference type="EMBL" id="SEC26653.1"/>
    </source>
</evidence>
<evidence type="ECO:0000313" key="4">
    <source>
        <dbReference type="Proteomes" id="UP000182409"/>
    </source>
</evidence>
<feature type="domain" description="FAD dependent oxidoreductase" evidence="2">
    <location>
        <begin position="5"/>
        <end position="312"/>
    </location>
</feature>
<proteinExistence type="predicted"/>
<keyword evidence="1" id="KW-0560">Oxidoreductase</keyword>
<accession>A0A1H4R459</accession>
<dbReference type="PANTHER" id="PTHR13847">
    <property type="entry name" value="SARCOSINE DEHYDROGENASE-RELATED"/>
    <property type="match status" value="1"/>
</dbReference>
<dbReference type="Gene3D" id="3.30.9.10">
    <property type="entry name" value="D-Amino Acid Oxidase, subunit A, domain 2"/>
    <property type="match status" value="1"/>
</dbReference>
<dbReference type="OrthoDB" id="9794226at2"/>
<dbReference type="Gene3D" id="3.50.50.60">
    <property type="entry name" value="FAD/NAD(P)-binding domain"/>
    <property type="match status" value="1"/>
</dbReference>
<dbReference type="SUPFAM" id="SSF51905">
    <property type="entry name" value="FAD/NAD(P)-binding domain"/>
    <property type="match status" value="1"/>
</dbReference>